<keyword evidence="2" id="KW-0472">Membrane</keyword>
<organism evidence="5 6">
    <name type="scientific">Hevea brasiliensis</name>
    <name type="common">Para rubber tree</name>
    <name type="synonym">Siphonia brasiliensis</name>
    <dbReference type="NCBI Taxonomy" id="3981"/>
    <lineage>
        <taxon>Eukaryota</taxon>
        <taxon>Viridiplantae</taxon>
        <taxon>Streptophyta</taxon>
        <taxon>Embryophyta</taxon>
        <taxon>Tracheophyta</taxon>
        <taxon>Spermatophyta</taxon>
        <taxon>Magnoliopsida</taxon>
        <taxon>eudicotyledons</taxon>
        <taxon>Gunneridae</taxon>
        <taxon>Pentapetalae</taxon>
        <taxon>rosids</taxon>
        <taxon>fabids</taxon>
        <taxon>Malpighiales</taxon>
        <taxon>Euphorbiaceae</taxon>
        <taxon>Crotonoideae</taxon>
        <taxon>Micrandreae</taxon>
        <taxon>Hevea</taxon>
    </lineage>
</organism>
<name>A0ABQ9L901_HEVBR</name>
<evidence type="ECO:0000313" key="5">
    <source>
        <dbReference type="EMBL" id="KAJ9160019.1"/>
    </source>
</evidence>
<feature type="region of interest" description="Disordered" evidence="3">
    <location>
        <begin position="1"/>
        <end position="29"/>
    </location>
</feature>
<dbReference type="InterPro" id="IPR050823">
    <property type="entry name" value="Plant_Ser_Thr_Prot_Kinase"/>
</dbReference>
<dbReference type="SUPFAM" id="SSF56112">
    <property type="entry name" value="Protein kinase-like (PK-like)"/>
    <property type="match status" value="1"/>
</dbReference>
<dbReference type="Proteomes" id="UP001174677">
    <property type="component" value="Chromosome 14"/>
</dbReference>
<accession>A0ABQ9L901</accession>
<keyword evidence="6" id="KW-1185">Reference proteome</keyword>
<dbReference type="InterPro" id="IPR000719">
    <property type="entry name" value="Prot_kinase_dom"/>
</dbReference>
<evidence type="ECO:0000256" key="3">
    <source>
        <dbReference type="SAM" id="MobiDB-lite"/>
    </source>
</evidence>
<comment type="caution">
    <text evidence="5">The sequence shown here is derived from an EMBL/GenBank/DDBJ whole genome shotgun (WGS) entry which is preliminary data.</text>
</comment>
<comment type="subcellular location">
    <subcellularLocation>
        <location evidence="1">Cell membrane</location>
    </subcellularLocation>
</comment>
<dbReference type="InterPro" id="IPR001245">
    <property type="entry name" value="Ser-Thr/Tyr_kinase_cat_dom"/>
</dbReference>
<proteinExistence type="predicted"/>
<evidence type="ECO:0000256" key="1">
    <source>
        <dbReference type="ARBA" id="ARBA00004236"/>
    </source>
</evidence>
<evidence type="ECO:0000259" key="4">
    <source>
        <dbReference type="PROSITE" id="PS50011"/>
    </source>
</evidence>
<dbReference type="EMBL" id="JARPOI010000014">
    <property type="protein sequence ID" value="KAJ9160019.1"/>
    <property type="molecule type" value="Genomic_DNA"/>
</dbReference>
<feature type="domain" description="Protein kinase" evidence="4">
    <location>
        <begin position="63"/>
        <end position="344"/>
    </location>
</feature>
<evidence type="ECO:0000256" key="2">
    <source>
        <dbReference type="ARBA" id="ARBA00022475"/>
    </source>
</evidence>
<keyword evidence="2" id="KW-1003">Cell membrane</keyword>
<dbReference type="PROSITE" id="PS50011">
    <property type="entry name" value="PROTEIN_KINASE_DOM"/>
    <property type="match status" value="1"/>
</dbReference>
<sequence>MGKCLSRPGKTKEVKPRYGSQGRRNVSGSITSGAIAEPVGEILQSPELLIFGFNELKAATNDFNQNNVLDQGGFGRVYKAWINEQSLTAALPETGLAVSVKKLDQNGSHGLQEWLTEIRQQGPLVHPNIVKLIGYCLENNCRLLVYEYMPNGTLENHLFRFESFSWNQRMTIALGAARGLAFLHNKANVIFRDFNTSHILLDLDFNAKLSYFGLARDGPMDGNTHITTRVLGTEWYLAPEYDKSGYLRKSGDVYSFGVVLLELLSGRRAMEMHLESPERNLVTWAKPYLSKRRSYFRVIDRHLESQFSPSDGFEAAQLAMQCLSLEPQKRPKMEEVVEALQQLASSSLPS</sequence>
<dbReference type="Gene3D" id="1.10.510.10">
    <property type="entry name" value="Transferase(Phosphotransferase) domain 1"/>
    <property type="match status" value="1"/>
</dbReference>
<reference evidence="5" key="1">
    <citation type="journal article" date="2023" name="Plant Biotechnol. J.">
        <title>Chromosome-level wild Hevea brasiliensis genome provides new tools for genomic-assisted breeding and valuable loci to elevate rubber yield.</title>
        <authorList>
            <person name="Cheng H."/>
            <person name="Song X."/>
            <person name="Hu Y."/>
            <person name="Wu T."/>
            <person name="Yang Q."/>
            <person name="An Z."/>
            <person name="Feng S."/>
            <person name="Deng Z."/>
            <person name="Wu W."/>
            <person name="Zeng X."/>
            <person name="Tu M."/>
            <person name="Wang X."/>
            <person name="Huang H."/>
        </authorList>
    </citation>
    <scope>NUCLEOTIDE SEQUENCE</scope>
    <source>
        <strain evidence="5">MT/VB/25A 57/8</strain>
    </source>
</reference>
<dbReference type="Pfam" id="PF07714">
    <property type="entry name" value="PK_Tyr_Ser-Thr"/>
    <property type="match status" value="1"/>
</dbReference>
<evidence type="ECO:0000313" key="6">
    <source>
        <dbReference type="Proteomes" id="UP001174677"/>
    </source>
</evidence>
<gene>
    <name evidence="5" type="ORF">P3X46_025460</name>
</gene>
<dbReference type="InterPro" id="IPR011009">
    <property type="entry name" value="Kinase-like_dom_sf"/>
</dbReference>
<dbReference type="PANTHER" id="PTHR45621">
    <property type="entry name" value="OS01G0588500 PROTEIN-RELATED"/>
    <property type="match status" value="1"/>
</dbReference>
<protein>
    <recommendedName>
        <fullName evidence="4">Protein kinase domain-containing protein</fullName>
    </recommendedName>
</protein>
<dbReference type="Gene3D" id="3.30.200.20">
    <property type="entry name" value="Phosphorylase Kinase, domain 1"/>
    <property type="match status" value="1"/>
</dbReference>